<evidence type="ECO:0000313" key="11">
    <source>
        <dbReference type="EMBL" id="OAT76939.1"/>
    </source>
</evidence>
<name>A0A1B7L3G3_9ENTR</name>
<evidence type="ECO:0000313" key="12">
    <source>
        <dbReference type="Proteomes" id="UP000078225"/>
    </source>
</evidence>
<dbReference type="GO" id="GO:0009425">
    <property type="term" value="C:bacterial-type flagellum basal body"/>
    <property type="evidence" value="ECO:0007669"/>
    <property type="project" value="InterPro"/>
</dbReference>
<reference evidence="12" key="1">
    <citation type="submission" date="2016-05" db="EMBL/GenBank/DDBJ databases">
        <authorList>
            <person name="Behera P."/>
            <person name="Vaishampayan P."/>
            <person name="Singh N."/>
            <person name="Raina V."/>
            <person name="Suar M."/>
            <person name="Pattnaik A."/>
            <person name="Rastogi G."/>
        </authorList>
    </citation>
    <scope>NUCLEOTIDE SEQUENCE [LARGE SCALE GENOMIC DNA]</scope>
    <source>
        <strain evidence="12">MP23</strain>
    </source>
</reference>
<accession>A0A1B7L3G3</accession>
<dbReference type="RefSeq" id="WP_064597419.1">
    <property type="nucleotide sequence ID" value="NZ_LYRP01000012.1"/>
</dbReference>
<dbReference type="Pfam" id="PF03748">
    <property type="entry name" value="FliL"/>
    <property type="match status" value="1"/>
</dbReference>
<dbReference type="GO" id="GO:0006935">
    <property type="term" value="P:chemotaxis"/>
    <property type="evidence" value="ECO:0007669"/>
    <property type="project" value="UniProtKB-KW"/>
</dbReference>
<evidence type="ECO:0000256" key="10">
    <source>
        <dbReference type="RuleBase" id="RU364125"/>
    </source>
</evidence>
<organism evidence="11 12">
    <name type="scientific">Mangrovibacter phragmitis</name>
    <dbReference type="NCBI Taxonomy" id="1691903"/>
    <lineage>
        <taxon>Bacteria</taxon>
        <taxon>Pseudomonadati</taxon>
        <taxon>Pseudomonadota</taxon>
        <taxon>Gammaproteobacteria</taxon>
        <taxon>Enterobacterales</taxon>
        <taxon>Enterobacteriaceae</taxon>
        <taxon>Mangrovibacter</taxon>
    </lineage>
</organism>
<dbReference type="OrthoDB" id="6555669at2"/>
<dbReference type="Proteomes" id="UP000078225">
    <property type="component" value="Unassembled WGS sequence"/>
</dbReference>
<keyword evidence="12" id="KW-1185">Reference proteome</keyword>
<dbReference type="EMBL" id="LYRP01000012">
    <property type="protein sequence ID" value="OAT76939.1"/>
    <property type="molecule type" value="Genomic_DNA"/>
</dbReference>
<comment type="subcellular location">
    <subcellularLocation>
        <location evidence="10">Cell inner membrane</location>
    </subcellularLocation>
    <subcellularLocation>
        <location evidence="2">Cell membrane</location>
        <topology evidence="2">Single-pass membrane protein</topology>
    </subcellularLocation>
</comment>
<dbReference type="GO" id="GO:0005886">
    <property type="term" value="C:plasma membrane"/>
    <property type="evidence" value="ECO:0007669"/>
    <property type="project" value="UniProtKB-SubCell"/>
</dbReference>
<evidence type="ECO:0000256" key="9">
    <source>
        <dbReference type="ARBA" id="ARBA00023136"/>
    </source>
</evidence>
<keyword evidence="7 10" id="KW-0283">Flagellar rotation</keyword>
<comment type="function">
    <text evidence="1 10">Controls the rotational direction of flagella during chemotaxis.</text>
</comment>
<evidence type="ECO:0000256" key="7">
    <source>
        <dbReference type="ARBA" id="ARBA00022779"/>
    </source>
</evidence>
<keyword evidence="8" id="KW-1133">Transmembrane helix</keyword>
<evidence type="ECO:0000256" key="3">
    <source>
        <dbReference type="ARBA" id="ARBA00008281"/>
    </source>
</evidence>
<evidence type="ECO:0000256" key="2">
    <source>
        <dbReference type="ARBA" id="ARBA00004162"/>
    </source>
</evidence>
<evidence type="ECO:0000256" key="1">
    <source>
        <dbReference type="ARBA" id="ARBA00002254"/>
    </source>
</evidence>
<evidence type="ECO:0000256" key="8">
    <source>
        <dbReference type="ARBA" id="ARBA00022989"/>
    </source>
</evidence>
<keyword evidence="5 10" id="KW-0145">Chemotaxis</keyword>
<dbReference type="GO" id="GO:0071973">
    <property type="term" value="P:bacterial-type flagellum-dependent cell motility"/>
    <property type="evidence" value="ECO:0007669"/>
    <property type="project" value="InterPro"/>
</dbReference>
<dbReference type="STRING" id="1691903.A9B99_06385"/>
<evidence type="ECO:0000256" key="4">
    <source>
        <dbReference type="ARBA" id="ARBA00022475"/>
    </source>
</evidence>
<evidence type="ECO:0000256" key="5">
    <source>
        <dbReference type="ARBA" id="ARBA00022500"/>
    </source>
</evidence>
<gene>
    <name evidence="11" type="ORF">A9B99_06385</name>
</gene>
<evidence type="ECO:0000256" key="6">
    <source>
        <dbReference type="ARBA" id="ARBA00022692"/>
    </source>
</evidence>
<protein>
    <recommendedName>
        <fullName evidence="10">Flagellar protein FliL</fullName>
    </recommendedName>
</protein>
<keyword evidence="9 10" id="KW-0472">Membrane</keyword>
<keyword evidence="4" id="KW-1003">Cell membrane</keyword>
<proteinExistence type="inferred from homology"/>
<comment type="similarity">
    <text evidence="3 10">Belongs to the FliL family.</text>
</comment>
<keyword evidence="6" id="KW-0812">Transmembrane</keyword>
<comment type="caution">
    <text evidence="11">The sequence shown here is derived from an EMBL/GenBank/DDBJ whole genome shotgun (WGS) entry which is preliminary data.</text>
</comment>
<keyword evidence="10" id="KW-0997">Cell inner membrane</keyword>
<dbReference type="AlphaFoldDB" id="A0A1B7L3G3"/>
<sequence length="156" mass="17238">MKLKVILGAVILALCVAVGSAALTLFGLQHMENRPDRNEQTTGDARRARTADTVEFIEITNLIITLKGIHGEPRYLLLEQALVTSNPEDARRTQALLPALRGAAVGLLNGLPYLDVRAMPVETLTQQLTARYDEQLQQLNTSKPFEDVIISKMVFQ</sequence>
<dbReference type="InterPro" id="IPR005503">
    <property type="entry name" value="FliL"/>
</dbReference>